<comment type="caution">
    <text evidence="2">The sequence shown here is derived from an EMBL/GenBank/DDBJ whole genome shotgun (WGS) entry which is preliminary data.</text>
</comment>
<feature type="non-terminal residue" evidence="2">
    <location>
        <position position="215"/>
    </location>
</feature>
<dbReference type="AlphaFoldDB" id="A0A0F9DP94"/>
<feature type="region of interest" description="Disordered" evidence="1">
    <location>
        <begin position="24"/>
        <end position="99"/>
    </location>
</feature>
<evidence type="ECO:0000256" key="1">
    <source>
        <dbReference type="SAM" id="MobiDB-lite"/>
    </source>
</evidence>
<reference evidence="2" key="1">
    <citation type="journal article" date="2015" name="Nature">
        <title>Complex archaea that bridge the gap between prokaryotes and eukaryotes.</title>
        <authorList>
            <person name="Spang A."/>
            <person name="Saw J.H."/>
            <person name="Jorgensen S.L."/>
            <person name="Zaremba-Niedzwiedzka K."/>
            <person name="Martijn J."/>
            <person name="Lind A.E."/>
            <person name="van Eijk R."/>
            <person name="Schleper C."/>
            <person name="Guy L."/>
            <person name="Ettema T.J."/>
        </authorList>
    </citation>
    <scope>NUCLEOTIDE SEQUENCE</scope>
</reference>
<accession>A0A0F9DP94</accession>
<organism evidence="2">
    <name type="scientific">marine sediment metagenome</name>
    <dbReference type="NCBI Taxonomy" id="412755"/>
    <lineage>
        <taxon>unclassified sequences</taxon>
        <taxon>metagenomes</taxon>
        <taxon>ecological metagenomes</taxon>
    </lineage>
</organism>
<evidence type="ECO:0000313" key="2">
    <source>
        <dbReference type="EMBL" id="KKL19471.1"/>
    </source>
</evidence>
<gene>
    <name evidence="2" type="ORF">LCGC14_2465150</name>
</gene>
<name>A0A0F9DP94_9ZZZZ</name>
<feature type="compositionally biased region" description="Basic residues" evidence="1">
    <location>
        <begin position="53"/>
        <end position="62"/>
    </location>
</feature>
<feature type="compositionally biased region" description="Basic and acidic residues" evidence="1">
    <location>
        <begin position="74"/>
        <end position="99"/>
    </location>
</feature>
<sequence>MGKILSMACEQLGRSVLLAGAGIRGVSQASSRGEARAKDASYAEGAESQKAISTKKARKNRANVKGDSSGSNRAEGHRQNDRIRRSARGDEGGDGEGRRSAQELEIVWIGHECSDSPTGAHWLIGDSDAVDRGFLFKCKFCHRYKWLPIGTDEALTMGELMRKYGEDIGYQKMLDRKPAAKVLVAKLQELRRLRGVIKYDMEFVEEVERILKKRG</sequence>
<proteinExistence type="predicted"/>
<dbReference type="EMBL" id="LAZR01038478">
    <property type="protein sequence ID" value="KKL19471.1"/>
    <property type="molecule type" value="Genomic_DNA"/>
</dbReference>
<protein>
    <submittedName>
        <fullName evidence="2">Uncharacterized protein</fullName>
    </submittedName>
</protein>